<proteinExistence type="predicted"/>
<keyword evidence="2" id="KW-0732">Signal</keyword>
<keyword evidence="4" id="KW-1185">Reference proteome</keyword>
<accession>A0AA41YML4</accession>
<dbReference type="AlphaFoldDB" id="A0AA41YML4"/>
<evidence type="ECO:0000256" key="1">
    <source>
        <dbReference type="SAM" id="Phobius"/>
    </source>
</evidence>
<keyword evidence="1" id="KW-0812">Transmembrane</keyword>
<feature type="signal peptide" evidence="2">
    <location>
        <begin position="1"/>
        <end position="23"/>
    </location>
</feature>
<dbReference type="InterPro" id="IPR025333">
    <property type="entry name" value="DUF4239"/>
</dbReference>
<reference evidence="3" key="2">
    <citation type="submission" date="2022-10" db="EMBL/GenBank/DDBJ databases">
        <authorList>
            <person name="Trinh H.N."/>
        </authorList>
    </citation>
    <scope>NUCLEOTIDE SEQUENCE</scope>
    <source>
        <strain evidence="3">RN2-1</strain>
    </source>
</reference>
<feature type="transmembrane region" description="Helical" evidence="1">
    <location>
        <begin position="168"/>
        <end position="187"/>
    </location>
</feature>
<gene>
    <name evidence="3" type="ORF">OL599_09295</name>
</gene>
<name>A0AA41YML4_9PROT</name>
<keyword evidence="1" id="KW-0472">Membrane</keyword>
<organism evidence="3 4">
    <name type="scientific">Limobrevibacterium gyesilva</name>
    <dbReference type="NCBI Taxonomy" id="2991712"/>
    <lineage>
        <taxon>Bacteria</taxon>
        <taxon>Pseudomonadati</taxon>
        <taxon>Pseudomonadota</taxon>
        <taxon>Alphaproteobacteria</taxon>
        <taxon>Acetobacterales</taxon>
        <taxon>Acetobacteraceae</taxon>
        <taxon>Limobrevibacterium</taxon>
    </lineage>
</organism>
<keyword evidence="1" id="KW-1133">Transmembrane helix</keyword>
<evidence type="ECO:0000313" key="4">
    <source>
        <dbReference type="Proteomes" id="UP001165679"/>
    </source>
</evidence>
<evidence type="ECO:0000313" key="3">
    <source>
        <dbReference type="EMBL" id="MCW3474778.1"/>
    </source>
</evidence>
<dbReference type="EMBL" id="JAPDNT010000005">
    <property type="protein sequence ID" value="MCW3474778.1"/>
    <property type="molecule type" value="Genomic_DNA"/>
</dbReference>
<feature type="chain" id="PRO_5041298501" evidence="2">
    <location>
        <begin position="24"/>
        <end position="213"/>
    </location>
</feature>
<feature type="transmembrane region" description="Helical" evidence="1">
    <location>
        <begin position="141"/>
        <end position="161"/>
    </location>
</feature>
<dbReference type="Proteomes" id="UP001165679">
    <property type="component" value="Unassembled WGS sequence"/>
</dbReference>
<evidence type="ECO:0000256" key="2">
    <source>
        <dbReference type="SAM" id="SignalP"/>
    </source>
</evidence>
<dbReference type="RefSeq" id="WP_264713431.1">
    <property type="nucleotide sequence ID" value="NZ_JAPDNT010000005.1"/>
</dbReference>
<sequence length="213" mass="22767">MKLVMGLVATMSALVLGLLIASAKTTSDTQSTEVVQLSAGIIELDRLLARYGPETAEARAALRDAVAAAVDRVFNKGDARPIGVVQNTGSSSFDNFSNGIVRLSPQNDTQRFLRGQILQLGSELGHTRLLMYGQRGSSIKWPFLVVLIFWLVILFWGFGMLSPANPTVVAALLIGALSVAGAVFLILELDNPYSGLMRISSEPARDALAVIGH</sequence>
<dbReference type="Pfam" id="PF14023">
    <property type="entry name" value="Bestrophin-like"/>
    <property type="match status" value="1"/>
</dbReference>
<comment type="caution">
    <text evidence="3">The sequence shown here is derived from an EMBL/GenBank/DDBJ whole genome shotgun (WGS) entry which is preliminary data.</text>
</comment>
<protein>
    <submittedName>
        <fullName evidence="3">DUF4239 domain-containing protein</fullName>
    </submittedName>
</protein>
<reference evidence="3" key="1">
    <citation type="submission" date="2022-09" db="EMBL/GenBank/DDBJ databases">
        <title>Rhodovastum sp. nov. RN2-1 isolated from soil in Seongnam, South Korea.</title>
        <authorList>
            <person name="Le N.T."/>
        </authorList>
    </citation>
    <scope>NUCLEOTIDE SEQUENCE</scope>
    <source>
        <strain evidence="3">RN2-1</strain>
    </source>
</reference>